<dbReference type="GO" id="GO:0003697">
    <property type="term" value="F:single-stranded DNA binding"/>
    <property type="evidence" value="ECO:0007669"/>
    <property type="project" value="InterPro"/>
</dbReference>
<evidence type="ECO:0000313" key="4">
    <source>
        <dbReference type="Proteomes" id="UP000423065"/>
    </source>
</evidence>
<keyword evidence="4" id="KW-1185">Reference proteome</keyword>
<dbReference type="InterPro" id="IPR010359">
    <property type="entry name" value="IrrE_HExxH"/>
</dbReference>
<protein>
    <submittedName>
        <fullName evidence="3">Metallopeptidase domain protein</fullName>
    </submittedName>
</protein>
<sequence length="311" mass="33801">MTTTATRKHTRKPMSAAKREQAAAARKEQAEALQAGLAAQVAEMASGAAWRDYLDFAGNFHRYSLRNTLLIMVQHPTATSVAGYKAWQERGRQVIKGEKAIRIYGFAQKKVEDEVTKEVTYQTYFPIVSVFAEDQTAPITDDMIADIRKANPKAITFAEAPVNPTQRLQGTDDTDILGRVAAFVEGNGWEFAIEAVGGGANGFTTIDGTKRVVVEANLAPAQQAKTALHEAAHMILHTDEEGMVLDRATKELEAESASYVASKMLGLDSEGYSIGYLTGWSQGNPDAVKATAERVLKAAHRIIEALDPTDD</sequence>
<dbReference type="RefSeq" id="YP_010059673.1">
    <property type="nucleotide sequence ID" value="NC_054726.1"/>
</dbReference>
<dbReference type="Pfam" id="PF08401">
    <property type="entry name" value="ArdcN"/>
    <property type="match status" value="1"/>
</dbReference>
<evidence type="ECO:0000259" key="2">
    <source>
        <dbReference type="Pfam" id="PF08401"/>
    </source>
</evidence>
<proteinExistence type="predicted"/>
<feature type="domain" description="N-terminal" evidence="2">
    <location>
        <begin position="31"/>
        <end position="118"/>
    </location>
</feature>
<name>A0A649VRX7_9CAUD</name>
<dbReference type="Pfam" id="PF06114">
    <property type="entry name" value="Peptidase_M78"/>
    <property type="match status" value="1"/>
</dbReference>
<evidence type="ECO:0000259" key="1">
    <source>
        <dbReference type="Pfam" id="PF06114"/>
    </source>
</evidence>
<evidence type="ECO:0000313" key="3">
    <source>
        <dbReference type="EMBL" id="QGJ95058.1"/>
    </source>
</evidence>
<feature type="domain" description="IrrE N-terminal-like" evidence="1">
    <location>
        <begin position="203"/>
        <end position="255"/>
    </location>
</feature>
<dbReference type="GeneID" id="64766905"/>
<accession>A0A649VRX7</accession>
<organism evidence="3 4">
    <name type="scientific">Gordonia phage Stormageddon</name>
    <dbReference type="NCBI Taxonomy" id="2656541"/>
    <lineage>
        <taxon>Viruses</taxon>
        <taxon>Duplodnaviria</taxon>
        <taxon>Heunggongvirae</taxon>
        <taxon>Uroviricota</taxon>
        <taxon>Caudoviricetes</taxon>
        <taxon>Stormageddonvirus</taxon>
        <taxon>Stormageddonvirus Stormageddon</taxon>
    </lineage>
</organism>
<dbReference type="InterPro" id="IPR013610">
    <property type="entry name" value="ArdC_N"/>
</dbReference>
<dbReference type="KEGG" id="vg:64766905"/>
<reference evidence="3 4" key="1">
    <citation type="submission" date="2019-10" db="EMBL/GenBank/DDBJ databases">
        <authorList>
            <person name="Garlena R.A."/>
            <person name="Russell D.A."/>
            <person name="Pope W.H."/>
            <person name="Jacobs-Sera D."/>
            <person name="Hatfull G.F."/>
        </authorList>
    </citation>
    <scope>NUCLEOTIDE SEQUENCE [LARGE SCALE GENOMIC DNA]</scope>
</reference>
<dbReference type="EMBL" id="MN586040">
    <property type="protein sequence ID" value="QGJ95058.1"/>
    <property type="molecule type" value="Genomic_DNA"/>
</dbReference>
<gene>
    <name evidence="3" type="primary">198</name>
    <name evidence="3" type="ORF">SEA_STORMAGEDDON_198</name>
</gene>
<dbReference type="Proteomes" id="UP000423065">
    <property type="component" value="Segment"/>
</dbReference>